<proteinExistence type="predicted"/>
<sequence>MDSRDNASRLTHDVGIGTSHAHSLSQTCIMPDKGEHHHNENIPGSNTNDHSPKGTSAAYTTNATTEKIYFASPSNFTNVSERTTKVSFVENDPPADLVEDSDDSDADDPTDDDMDTYYAGTQRNLDNHTSKDSPGAMQFAKLNLNAISEPSRPSPFFMSSGAKNSSSPLLTEILYGKMYVNERNHLGGLSTVTESTKVPPQLGKASSLGTARPTNLAASASQTIIEQGQNRKHEPFKSWAQGIASPWGIPGLGNYLDQSSHKPTETSTGFKPSDVPNFQTSHILSPSSHTASNKWSSNLPTSEKKNTYDDFRGTTAIHGFLSRILSTVCDRENNFFKFGGKASTSNSAVASQQPSNNPLTYTRVVKSGVHGATFEPVEFGIYDDSKPLIEQHVVEGAPKPDRGFPFVDPGSAPYGFATLKQPMSSLIPGFKKAHPDSSKTLTDDDSASSFEYDITRVDAFLYGESNKEGLNSASIGGSQIRTPESDHVMAGVTEDVHDVEERNEAEHGTKALPGNDLAETETDDIDIDAVSAPKALPCDTGAVDSLAHILAELRSLNEEKKVWLEEEKELRSRLDKAEGPYKILMEEKADLESQMSDLKSKYEQVREELGSVYLLLGQGEESGVENETDT</sequence>
<feature type="region of interest" description="Disordered" evidence="2">
    <location>
        <begin position="1"/>
        <end position="57"/>
    </location>
</feature>
<feature type="compositionally biased region" description="Polar residues" evidence="2">
    <location>
        <begin position="42"/>
        <end position="57"/>
    </location>
</feature>
<keyword evidence="4" id="KW-1185">Reference proteome</keyword>
<feature type="region of interest" description="Disordered" evidence="2">
    <location>
        <begin position="191"/>
        <end position="210"/>
    </location>
</feature>
<reference evidence="3 4" key="1">
    <citation type="submission" date="2016-03" db="EMBL/GenBank/DDBJ databases">
        <authorList>
            <person name="Ploux O."/>
        </authorList>
    </citation>
    <scope>NUCLEOTIDE SEQUENCE [LARGE SCALE GENOMIC DNA]</scope>
    <source>
        <strain evidence="3 4">UAMH 11012</strain>
    </source>
</reference>
<dbReference type="AlphaFoldDB" id="A0A1L7XQ54"/>
<evidence type="ECO:0000313" key="3">
    <source>
        <dbReference type="EMBL" id="CZR67145.1"/>
    </source>
</evidence>
<feature type="compositionally biased region" description="Polar residues" evidence="2">
    <location>
        <begin position="265"/>
        <end position="301"/>
    </location>
</feature>
<dbReference type="Proteomes" id="UP000184330">
    <property type="component" value="Unassembled WGS sequence"/>
</dbReference>
<organism evidence="3 4">
    <name type="scientific">Phialocephala subalpina</name>
    <dbReference type="NCBI Taxonomy" id="576137"/>
    <lineage>
        <taxon>Eukaryota</taxon>
        <taxon>Fungi</taxon>
        <taxon>Dikarya</taxon>
        <taxon>Ascomycota</taxon>
        <taxon>Pezizomycotina</taxon>
        <taxon>Leotiomycetes</taxon>
        <taxon>Helotiales</taxon>
        <taxon>Mollisiaceae</taxon>
        <taxon>Phialocephala</taxon>
        <taxon>Phialocephala fortinii species complex</taxon>
    </lineage>
</organism>
<evidence type="ECO:0000313" key="4">
    <source>
        <dbReference type="Proteomes" id="UP000184330"/>
    </source>
</evidence>
<feature type="compositionally biased region" description="Acidic residues" evidence="2">
    <location>
        <begin position="97"/>
        <end position="114"/>
    </location>
</feature>
<feature type="compositionally biased region" description="Basic and acidic residues" evidence="2">
    <location>
        <begin position="1"/>
        <end position="12"/>
    </location>
</feature>
<accession>A0A1L7XQ54</accession>
<gene>
    <name evidence="3" type="ORF">PAC_17044</name>
</gene>
<name>A0A1L7XQ54_9HELO</name>
<evidence type="ECO:0000256" key="1">
    <source>
        <dbReference type="SAM" id="Coils"/>
    </source>
</evidence>
<protein>
    <submittedName>
        <fullName evidence="3">Uncharacterized protein</fullName>
    </submittedName>
</protein>
<evidence type="ECO:0000256" key="2">
    <source>
        <dbReference type="SAM" id="MobiDB-lite"/>
    </source>
</evidence>
<feature type="coiled-coil region" evidence="1">
    <location>
        <begin position="546"/>
        <end position="608"/>
    </location>
</feature>
<feature type="region of interest" description="Disordered" evidence="2">
    <location>
        <begin position="256"/>
        <end position="308"/>
    </location>
</feature>
<keyword evidence="1" id="KW-0175">Coiled coil</keyword>
<feature type="region of interest" description="Disordered" evidence="2">
    <location>
        <begin position="85"/>
        <end position="114"/>
    </location>
</feature>
<dbReference type="EMBL" id="FJOG01000042">
    <property type="protein sequence ID" value="CZR67145.1"/>
    <property type="molecule type" value="Genomic_DNA"/>
</dbReference>